<accession>A0A2U1TC85</accession>
<dbReference type="PANTHER" id="PTHR10566">
    <property type="entry name" value="CHAPERONE-ACTIVITY OF BC1 COMPLEX CABC1 -RELATED"/>
    <property type="match status" value="1"/>
</dbReference>
<dbReference type="Pfam" id="PF03109">
    <property type="entry name" value="ABC1"/>
    <property type="match status" value="1"/>
</dbReference>
<proteinExistence type="inferred from homology"/>
<sequence length="549" mass="60016">MTASNRLDRYAEIARVLSRNGFGALAGGLGLGRWISPADSARAEKRNPSAERLRMALEELGPTFIKVGQLLSTRADLLPPDYIAELSKLQSSAPPVASAVVMTVIESELGAPTSELFAEFTEEPLASASIGQAHAAVLKDGTRVVVKVRRPGAVAQVNEDLEILSNLAGQATARWDLAADYDLVGLIDQFSVTIRAELDYLTEARNAERFAENFRDSRIHIPRVFRETTTSRVLTLERITGVRVDDLPALDEAGVDRSEVIALAVDAICQMVFVDGFFHADPHPGNLFIETDGRIGLIDFGMVGSIDEKMRDHLVSLFSALLQGDPDHIASAVLTVASSSAHVNRPQLRRDFAHFMTLYSGKELAELEIGAMVAELLGVLRRHRLQLDPQLVLLLRMLSMIEGMGVRLDPTFRLSIALEPYATRFAAERFSPRALVHRASEIGRQLAALGVELPQKLRMLSDSIGPDGIEIQVRAEGLDPIMGRVEKIGNRLVVAMIASALIRGIGEFTVSGDSRWRAWSEPLMRLGIGSLGALSAYLAVSARHRRNQR</sequence>
<gene>
    <name evidence="3" type="ORF">DF223_13035</name>
</gene>
<evidence type="ECO:0000313" key="4">
    <source>
        <dbReference type="Proteomes" id="UP000244962"/>
    </source>
</evidence>
<feature type="domain" description="ABC1 atypical kinase-like" evidence="2">
    <location>
        <begin position="88"/>
        <end position="331"/>
    </location>
</feature>
<evidence type="ECO:0000256" key="1">
    <source>
        <dbReference type="ARBA" id="ARBA00009670"/>
    </source>
</evidence>
<reference evidence="4" key="1">
    <citation type="submission" date="2018-04" db="EMBL/GenBank/DDBJ databases">
        <authorList>
            <person name="Liu S."/>
            <person name="Wang Z."/>
            <person name="Li J."/>
        </authorList>
    </citation>
    <scope>NUCLEOTIDE SEQUENCE [LARGE SCALE GENOMIC DNA]</scope>
    <source>
        <strain evidence="4">622</strain>
    </source>
</reference>
<dbReference type="InterPro" id="IPR004147">
    <property type="entry name" value="ABC1_dom"/>
</dbReference>
<dbReference type="CDD" id="cd05121">
    <property type="entry name" value="ABC1_ADCK3-like"/>
    <property type="match status" value="1"/>
</dbReference>
<comment type="similarity">
    <text evidence="1">Belongs to the protein kinase superfamily. ADCK protein kinase family.</text>
</comment>
<dbReference type="InterPro" id="IPR011009">
    <property type="entry name" value="Kinase-like_dom_sf"/>
</dbReference>
<evidence type="ECO:0000313" key="3">
    <source>
        <dbReference type="EMBL" id="PWC06501.1"/>
    </source>
</evidence>
<evidence type="ECO:0000259" key="2">
    <source>
        <dbReference type="Pfam" id="PF03109"/>
    </source>
</evidence>
<name>A0A2U1TC85_9MICO</name>
<comment type="caution">
    <text evidence="3">The sequence shown here is derived from an EMBL/GenBank/DDBJ whole genome shotgun (WGS) entry which is preliminary data.</text>
</comment>
<dbReference type="PANTHER" id="PTHR10566:SF113">
    <property type="entry name" value="PROTEIN ACTIVITY OF BC1 COMPLEX KINASE 7, CHLOROPLASTIC"/>
    <property type="match status" value="1"/>
</dbReference>
<dbReference type="InterPro" id="IPR050154">
    <property type="entry name" value="UbiB_kinase"/>
</dbReference>
<dbReference type="AlphaFoldDB" id="A0A2U1TC85"/>
<keyword evidence="4" id="KW-1185">Reference proteome</keyword>
<dbReference type="RefSeq" id="WP_108963483.1">
    <property type="nucleotide sequence ID" value="NZ_QEFB01000013.1"/>
</dbReference>
<dbReference type="EMBL" id="QEFB01000013">
    <property type="protein sequence ID" value="PWC06501.1"/>
    <property type="molecule type" value="Genomic_DNA"/>
</dbReference>
<protein>
    <submittedName>
        <fullName evidence="3">ABC transporter</fullName>
    </submittedName>
</protein>
<dbReference type="Proteomes" id="UP000244962">
    <property type="component" value="Unassembled WGS sequence"/>
</dbReference>
<organism evidence="3 4">
    <name type="scientific">Mycetocola zhujimingii</name>
    <dbReference type="NCBI Taxonomy" id="2079792"/>
    <lineage>
        <taxon>Bacteria</taxon>
        <taxon>Bacillati</taxon>
        <taxon>Actinomycetota</taxon>
        <taxon>Actinomycetes</taxon>
        <taxon>Micrococcales</taxon>
        <taxon>Microbacteriaceae</taxon>
        <taxon>Mycetocola</taxon>
    </lineage>
</organism>
<dbReference type="SUPFAM" id="SSF56112">
    <property type="entry name" value="Protein kinase-like (PK-like)"/>
    <property type="match status" value="1"/>
</dbReference>